<dbReference type="InterPro" id="IPR011766">
    <property type="entry name" value="TPP_enzyme_TPP-bd"/>
</dbReference>
<dbReference type="Proteomes" id="UP000295611">
    <property type="component" value="Unassembled WGS sequence"/>
</dbReference>
<dbReference type="CDD" id="cd00568">
    <property type="entry name" value="TPP_enzymes"/>
    <property type="match status" value="1"/>
</dbReference>
<dbReference type="GO" id="GO:0009099">
    <property type="term" value="P:L-valine biosynthetic process"/>
    <property type="evidence" value="ECO:0007669"/>
    <property type="project" value="TreeGrafter"/>
</dbReference>
<comment type="caution">
    <text evidence="8">The sequence shown here is derived from an EMBL/GenBank/DDBJ whole genome shotgun (WGS) entry which is preliminary data.</text>
</comment>
<dbReference type="InterPro" id="IPR012001">
    <property type="entry name" value="Thiamin_PyroP_enz_TPP-bd_dom"/>
</dbReference>
<keyword evidence="9" id="KW-1185">Reference proteome</keyword>
<dbReference type="Pfam" id="PF02775">
    <property type="entry name" value="TPP_enzyme_C"/>
    <property type="match status" value="1"/>
</dbReference>
<comment type="similarity">
    <text evidence="2 4">Belongs to the TPP enzyme family.</text>
</comment>
<dbReference type="CDD" id="cd07035">
    <property type="entry name" value="TPP_PYR_POX_like"/>
    <property type="match status" value="1"/>
</dbReference>
<dbReference type="GO" id="GO:0050660">
    <property type="term" value="F:flavin adenine dinucleotide binding"/>
    <property type="evidence" value="ECO:0007669"/>
    <property type="project" value="TreeGrafter"/>
</dbReference>
<dbReference type="OrthoDB" id="2254214at2"/>
<protein>
    <submittedName>
        <fullName evidence="8">Acetolactate synthase-1/2/3 large subunit</fullName>
    </submittedName>
</protein>
<feature type="domain" description="Thiamine pyrophosphate enzyme N-terminal TPP-binding" evidence="7">
    <location>
        <begin position="6"/>
        <end position="118"/>
    </location>
</feature>
<evidence type="ECO:0000259" key="5">
    <source>
        <dbReference type="Pfam" id="PF00205"/>
    </source>
</evidence>
<reference evidence="8 9" key="1">
    <citation type="submission" date="2019-03" db="EMBL/GenBank/DDBJ databases">
        <title>Genomic Encyclopedia of Type Strains, Phase III (KMG-III): the genomes of soil and plant-associated and newly described type strains.</title>
        <authorList>
            <person name="Whitman W."/>
        </authorList>
    </citation>
    <scope>NUCLEOTIDE SEQUENCE [LARGE SCALE GENOMIC DNA]</scope>
    <source>
        <strain evidence="8 9">CECT 8976</strain>
    </source>
</reference>
<dbReference type="PANTHER" id="PTHR18968:SF13">
    <property type="entry name" value="ACETOLACTATE SYNTHASE CATALYTIC SUBUNIT, MITOCHONDRIAL"/>
    <property type="match status" value="1"/>
</dbReference>
<dbReference type="GO" id="GO:0005948">
    <property type="term" value="C:acetolactate synthase complex"/>
    <property type="evidence" value="ECO:0007669"/>
    <property type="project" value="TreeGrafter"/>
</dbReference>
<evidence type="ECO:0000259" key="7">
    <source>
        <dbReference type="Pfam" id="PF02776"/>
    </source>
</evidence>
<dbReference type="Pfam" id="PF02776">
    <property type="entry name" value="TPP_enzyme_N"/>
    <property type="match status" value="1"/>
</dbReference>
<evidence type="ECO:0000313" key="8">
    <source>
        <dbReference type="EMBL" id="TDR82746.1"/>
    </source>
</evidence>
<proteinExistence type="inferred from homology"/>
<dbReference type="InterPro" id="IPR000399">
    <property type="entry name" value="TPP-bd_CS"/>
</dbReference>
<evidence type="ECO:0000256" key="3">
    <source>
        <dbReference type="ARBA" id="ARBA00023052"/>
    </source>
</evidence>
<feature type="domain" description="Thiamine pyrophosphate enzyme central" evidence="5">
    <location>
        <begin position="200"/>
        <end position="301"/>
    </location>
</feature>
<dbReference type="Gene3D" id="3.40.50.1220">
    <property type="entry name" value="TPP-binding domain"/>
    <property type="match status" value="1"/>
</dbReference>
<gene>
    <name evidence="8" type="ORF">DFP86_101135</name>
</gene>
<dbReference type="Pfam" id="PF00205">
    <property type="entry name" value="TPP_enzyme_M"/>
    <property type="match status" value="1"/>
</dbReference>
<accession>A0A4R7BGA3</accession>
<dbReference type="GO" id="GO:0003984">
    <property type="term" value="F:acetolactate synthase activity"/>
    <property type="evidence" value="ECO:0007669"/>
    <property type="project" value="TreeGrafter"/>
</dbReference>
<evidence type="ECO:0000256" key="2">
    <source>
        <dbReference type="ARBA" id="ARBA00007812"/>
    </source>
</evidence>
<evidence type="ECO:0000259" key="6">
    <source>
        <dbReference type="Pfam" id="PF02775"/>
    </source>
</evidence>
<dbReference type="Gene3D" id="3.40.50.970">
    <property type="match status" value="2"/>
</dbReference>
<dbReference type="RefSeq" id="WP_133678075.1">
    <property type="nucleotide sequence ID" value="NZ_SNZP01000001.1"/>
</dbReference>
<keyword evidence="3 4" id="KW-0786">Thiamine pyrophosphate</keyword>
<dbReference type="SUPFAM" id="SSF52467">
    <property type="entry name" value="DHS-like NAD/FAD-binding domain"/>
    <property type="match status" value="1"/>
</dbReference>
<feature type="domain" description="Thiamine pyrophosphate enzyme TPP-binding" evidence="6">
    <location>
        <begin position="397"/>
        <end position="541"/>
    </location>
</feature>
<dbReference type="EMBL" id="SNZP01000001">
    <property type="protein sequence ID" value="TDR82746.1"/>
    <property type="molecule type" value="Genomic_DNA"/>
</dbReference>
<evidence type="ECO:0000313" key="9">
    <source>
        <dbReference type="Proteomes" id="UP000295611"/>
    </source>
</evidence>
<dbReference type="InterPro" id="IPR029035">
    <property type="entry name" value="DHS-like_NAD/FAD-binding_dom"/>
</dbReference>
<dbReference type="InterPro" id="IPR029061">
    <property type="entry name" value="THDP-binding"/>
</dbReference>
<evidence type="ECO:0000256" key="1">
    <source>
        <dbReference type="ARBA" id="ARBA00001964"/>
    </source>
</evidence>
<name>A0A4R7BGA3_9NEIS</name>
<dbReference type="InterPro" id="IPR045229">
    <property type="entry name" value="TPP_enz"/>
</dbReference>
<evidence type="ECO:0000256" key="4">
    <source>
        <dbReference type="RuleBase" id="RU362132"/>
    </source>
</evidence>
<comment type="cofactor">
    <cofactor evidence="1">
        <name>thiamine diphosphate</name>
        <dbReference type="ChEBI" id="CHEBI:58937"/>
    </cofactor>
</comment>
<dbReference type="InterPro" id="IPR012000">
    <property type="entry name" value="Thiamin_PyroP_enz_cen_dom"/>
</dbReference>
<dbReference type="PROSITE" id="PS00187">
    <property type="entry name" value="TPP_ENZYMES"/>
    <property type="match status" value="1"/>
</dbReference>
<dbReference type="SUPFAM" id="SSF52518">
    <property type="entry name" value="Thiamin diphosphate-binding fold (THDP-binding)"/>
    <property type="match status" value="2"/>
</dbReference>
<dbReference type="GO" id="GO:0009097">
    <property type="term" value="P:isoleucine biosynthetic process"/>
    <property type="evidence" value="ECO:0007669"/>
    <property type="project" value="TreeGrafter"/>
</dbReference>
<dbReference type="GO" id="GO:0030976">
    <property type="term" value="F:thiamine pyrophosphate binding"/>
    <property type="evidence" value="ECO:0007669"/>
    <property type="project" value="InterPro"/>
</dbReference>
<dbReference type="AlphaFoldDB" id="A0A4R7BGA3"/>
<sequence>MGYNNANYILNALAQEDITHFFMVPGKLINPFMSCYKLDQAHPAIKPIVCAHEEGAAFMADGYARASGKIGVCFTIGGPGTTNALTAMAAAYTDRSPLLLISGQIPSKWEMRGALQDASQSMFNLIDMVKPVASSSFHVHNATTLPRYFNRTLHTLYTTQRPCYLSLPEECLLDNSNHRHTIISHGARSHRIIDAKRADELIAKLGTSARMAILVGSFARSEALTPLLVDLAEKYNVPVATTVSAKGIFPEDHPLSLGCFGYMGSRRSSQVLSIDNVDYIIRIGFDYTQWNTMAWRDDFISCDFIDVYDDIDLVNPSDVIGDTIVSDYCTFVTHLIDHGALLHQQQHERSAWLKNIMAIEKYYDIENTQFNEKVLHPAYIVKQLRTIFPRDTVLYVDSGTHRAFTGHYWESFGPYDYFSTTTIGPMGWAIPASIGGKLARPDQPVLTITGDGCMLMHGTEIQTAAKYNIDVTFVVINNSYYGQTYFNNIDNMKELSDLPDHDFSMFAQALGVPSFRVSSSDAVVETIMKAREIKGPKLIEFLVSHEHKTPIYDYKEAASARKDKEPFPTVKKATHEVSHA</sequence>
<dbReference type="PANTHER" id="PTHR18968">
    <property type="entry name" value="THIAMINE PYROPHOSPHATE ENZYMES"/>
    <property type="match status" value="1"/>
</dbReference>
<organism evidence="8 9">
    <name type="scientific">Paludibacterium purpuratum</name>
    <dbReference type="NCBI Taxonomy" id="1144873"/>
    <lineage>
        <taxon>Bacteria</taxon>
        <taxon>Pseudomonadati</taxon>
        <taxon>Pseudomonadota</taxon>
        <taxon>Betaproteobacteria</taxon>
        <taxon>Neisseriales</taxon>
        <taxon>Chromobacteriaceae</taxon>
        <taxon>Paludibacterium</taxon>
    </lineage>
</organism>
<dbReference type="GO" id="GO:0000287">
    <property type="term" value="F:magnesium ion binding"/>
    <property type="evidence" value="ECO:0007669"/>
    <property type="project" value="InterPro"/>
</dbReference>